<evidence type="ECO:0000256" key="1">
    <source>
        <dbReference type="SAM" id="SignalP"/>
    </source>
</evidence>
<feature type="signal peptide" evidence="1">
    <location>
        <begin position="1"/>
        <end position="21"/>
    </location>
</feature>
<dbReference type="AlphaFoldDB" id="A0A8J7ITR5"/>
<reference evidence="2" key="1">
    <citation type="submission" date="2020-10" db="EMBL/GenBank/DDBJ databases">
        <title>Paenihalocynthiibacter styelae gen. nov., sp. nov., isolated from stalked sea squirt Styela clava.</title>
        <authorList>
            <person name="Kim Y.-O."/>
            <person name="Yoon J.-H."/>
        </authorList>
    </citation>
    <scope>NUCLEOTIDE SEQUENCE</scope>
    <source>
        <strain evidence="2">MYP1-1</strain>
    </source>
</reference>
<dbReference type="Gene3D" id="2.40.160.10">
    <property type="entry name" value="Porin"/>
    <property type="match status" value="1"/>
</dbReference>
<keyword evidence="1" id="KW-0732">Signal</keyword>
<keyword evidence="3" id="KW-1185">Reference proteome</keyword>
<organism evidence="2 3">
    <name type="scientific">Halocynthiibacter styelae</name>
    <dbReference type="NCBI Taxonomy" id="2761955"/>
    <lineage>
        <taxon>Bacteria</taxon>
        <taxon>Pseudomonadati</taxon>
        <taxon>Pseudomonadota</taxon>
        <taxon>Alphaproteobacteria</taxon>
        <taxon>Rhodobacterales</taxon>
        <taxon>Paracoccaceae</taxon>
        <taxon>Halocynthiibacter</taxon>
    </lineage>
</organism>
<dbReference type="RefSeq" id="WP_228847114.1">
    <property type="nucleotide sequence ID" value="NZ_JADCKQ010000001.1"/>
</dbReference>
<feature type="chain" id="PRO_5035314026" description="Porin" evidence="1">
    <location>
        <begin position="22"/>
        <end position="309"/>
    </location>
</feature>
<gene>
    <name evidence="2" type="ORF">H1D41_00730</name>
</gene>
<comment type="caution">
    <text evidence="2">The sequence shown here is derived from an EMBL/GenBank/DDBJ whole genome shotgun (WGS) entry which is preliminary data.</text>
</comment>
<protein>
    <recommendedName>
        <fullName evidence="4">Porin</fullName>
    </recommendedName>
</protein>
<name>A0A8J7ITR5_9RHOB</name>
<sequence>MQKIIASALVIAGVIPSASFAQSLPAGFEMSGYIEYSDLNGDGFDENFGRMDANFAHHNLIGNFGVSLGIDALHVDGNTRSELYPAITYSFGDHMISAGMTRSVLDNGYLPERQILGSSLFDLQLPGIGGSYMKQVLLQSGAGADNIGLRWDGAFGNTKVGVSYNSLSTSGSPSVDAFAVAVRHSMPGLSSTGELDAFAGFERIDASGSAVDVWTIGVEGQINKFGYGVSFGDTDFFSGNHVRGWVDYDITDRLEVSAEVLSLNDGSGSTVYSLGASYEIWNGFVAEANYIDDDDGNTSTTEISVRYEF</sequence>
<proteinExistence type="predicted"/>
<dbReference type="Proteomes" id="UP000640583">
    <property type="component" value="Unassembled WGS sequence"/>
</dbReference>
<evidence type="ECO:0000313" key="2">
    <source>
        <dbReference type="EMBL" id="MBI1492153.1"/>
    </source>
</evidence>
<dbReference type="EMBL" id="JADCKQ010000001">
    <property type="protein sequence ID" value="MBI1492153.1"/>
    <property type="molecule type" value="Genomic_DNA"/>
</dbReference>
<accession>A0A8J7ITR5</accession>
<evidence type="ECO:0008006" key="4">
    <source>
        <dbReference type="Google" id="ProtNLM"/>
    </source>
</evidence>
<dbReference type="InterPro" id="IPR023614">
    <property type="entry name" value="Porin_dom_sf"/>
</dbReference>
<evidence type="ECO:0000313" key="3">
    <source>
        <dbReference type="Proteomes" id="UP000640583"/>
    </source>
</evidence>
<dbReference type="SUPFAM" id="SSF56935">
    <property type="entry name" value="Porins"/>
    <property type="match status" value="1"/>
</dbReference>